<reference evidence="2 3" key="1">
    <citation type="journal article" date="2024" name="Chem. Sci.">
        <title>Discovery of megapolipeptins by genome mining of a Burkholderiales bacteria collection.</title>
        <authorList>
            <person name="Paulo B.S."/>
            <person name="Recchia M.J.J."/>
            <person name="Lee S."/>
            <person name="Fergusson C.H."/>
            <person name="Romanowski S.B."/>
            <person name="Hernandez A."/>
            <person name="Krull N."/>
            <person name="Liu D.Y."/>
            <person name="Cavanagh H."/>
            <person name="Bos A."/>
            <person name="Gray C.A."/>
            <person name="Murphy B.T."/>
            <person name="Linington R.G."/>
            <person name="Eustaquio A.S."/>
        </authorList>
    </citation>
    <scope>NUCLEOTIDE SEQUENCE [LARGE SCALE GENOMIC DNA]</scope>
    <source>
        <strain evidence="2 3">RL17-350-BIC-A</strain>
    </source>
</reference>
<keyword evidence="3" id="KW-1185">Reference proteome</keyword>
<dbReference type="RefSeq" id="WP_132374561.1">
    <property type="nucleotide sequence ID" value="NZ_JAQQEZ010000005.1"/>
</dbReference>
<dbReference type="Proteomes" id="UP001629230">
    <property type="component" value="Unassembled WGS sequence"/>
</dbReference>
<evidence type="ECO:0000313" key="3">
    <source>
        <dbReference type="Proteomes" id="UP001629230"/>
    </source>
</evidence>
<sequence>MPNEDRNGHTYRTAIGAPVQIERGIDPAERKSADRARETATTGGNRFSDRRRIEHTSCTFAQSG</sequence>
<gene>
    <name evidence="2" type="ORF">PQR57_10040</name>
</gene>
<evidence type="ECO:0000256" key="1">
    <source>
        <dbReference type="SAM" id="MobiDB-lite"/>
    </source>
</evidence>
<protein>
    <submittedName>
        <fullName evidence="2">Uncharacterized protein</fullName>
    </submittedName>
</protein>
<evidence type="ECO:0000313" key="2">
    <source>
        <dbReference type="EMBL" id="MFM0001359.1"/>
    </source>
</evidence>
<organism evidence="2 3">
    <name type="scientific">Paraburkholderia dipogonis</name>
    <dbReference type="NCBI Taxonomy" id="1211383"/>
    <lineage>
        <taxon>Bacteria</taxon>
        <taxon>Pseudomonadati</taxon>
        <taxon>Pseudomonadota</taxon>
        <taxon>Betaproteobacteria</taxon>
        <taxon>Burkholderiales</taxon>
        <taxon>Burkholderiaceae</taxon>
        <taxon>Paraburkholderia</taxon>
    </lineage>
</organism>
<name>A0ABW9AP57_9BURK</name>
<comment type="caution">
    <text evidence="2">The sequence shown here is derived from an EMBL/GenBank/DDBJ whole genome shotgun (WGS) entry which is preliminary data.</text>
</comment>
<feature type="compositionally biased region" description="Basic and acidic residues" evidence="1">
    <location>
        <begin position="23"/>
        <end position="38"/>
    </location>
</feature>
<dbReference type="EMBL" id="JAQQEZ010000005">
    <property type="protein sequence ID" value="MFM0001359.1"/>
    <property type="molecule type" value="Genomic_DNA"/>
</dbReference>
<feature type="region of interest" description="Disordered" evidence="1">
    <location>
        <begin position="23"/>
        <end position="64"/>
    </location>
</feature>
<proteinExistence type="predicted"/>
<accession>A0ABW9AP57</accession>